<name>A0A1B3Z6S5_9SPHN</name>
<evidence type="ECO:0000256" key="5">
    <source>
        <dbReference type="ARBA" id="ARBA00022692"/>
    </source>
</evidence>
<dbReference type="Pfam" id="PF07715">
    <property type="entry name" value="Plug"/>
    <property type="match status" value="1"/>
</dbReference>
<dbReference type="InterPro" id="IPR036942">
    <property type="entry name" value="Beta-barrel_TonB_sf"/>
</dbReference>
<evidence type="ECO:0000313" key="17">
    <source>
        <dbReference type="Proteomes" id="UP000094256"/>
    </source>
</evidence>
<dbReference type="AlphaFoldDB" id="A0A1B3Z6S5"/>
<dbReference type="PANTHER" id="PTHR32552">
    <property type="entry name" value="FERRICHROME IRON RECEPTOR-RELATED"/>
    <property type="match status" value="1"/>
</dbReference>
<dbReference type="EMBL" id="CP014168">
    <property type="protein sequence ID" value="AOH83134.1"/>
    <property type="molecule type" value="Genomic_DNA"/>
</dbReference>
<dbReference type="KEGG" id="span:AWL63_03235"/>
<comment type="similarity">
    <text evidence="11 12">Belongs to the TonB-dependent receptor family.</text>
</comment>
<feature type="domain" description="TonB-dependent receptor plug" evidence="15">
    <location>
        <begin position="95"/>
        <end position="196"/>
    </location>
</feature>
<evidence type="ECO:0000256" key="10">
    <source>
        <dbReference type="ARBA" id="ARBA00023237"/>
    </source>
</evidence>
<gene>
    <name evidence="16" type="ORF">AWL63_03235</name>
</gene>
<keyword evidence="3 11" id="KW-1134">Transmembrane beta strand</keyword>
<dbReference type="STRING" id="1560345.AWL63_03235"/>
<feature type="compositionally biased region" description="Polar residues" evidence="13">
    <location>
        <begin position="10"/>
        <end position="30"/>
    </location>
</feature>
<evidence type="ECO:0000256" key="13">
    <source>
        <dbReference type="SAM" id="MobiDB-lite"/>
    </source>
</evidence>
<sequence>MPPWPGPRGTISTSEHSHTSNGPNRKTNWSGKKKGESIVNRLSLLFASASIGASVVALACPAAAQEASPVQTNTAAPEDYTGDIVVTAQKTSERLSKAPVAVSVVTQDSLTRQGVDSAAALTTTVPGLQSSQNGFAIRGIGSNNSFSGYSTVATQIDGIYDPSAAVLTLGLFDLGSVEVLRGPQGTVYGRNATAGVVNINTADPGKKLGFNADIQYGRFNEVRARAAVDLPISDAFALRISAYRQVDDGFEGNYGARQNYNKTDQAGLRVNSILHLGDRLTWRLSLNYGENKGTIPLTYMRSRNVYPNANIAAGTFGPMQTIYSESINPGQDLVVDNQMDLQYYAARSRLTWEASDSLSFTYLAGYSLLKNNGVDSATGVFTQQNIDRRVETHSHELDANFESGAFNLVVGGYLYQDKQPSGTRLLHAGDTAPAPFNGIFNAAGIAKVAGTGTNISTISGVDVVTSYRGQGTKSQAVFGQGTFEIAPGLKILGGARSTWEQVNQRNIELVCPGDTVTLANITPTTCPGIPFVYALSDDTNRPEAKFSNISWKAGVNYEVTPETLVYASVGTGFRGGGLEASGNAPQYRQYQPETVTNYELGARSSLMGGKLYLSATAFNMDYKDLQVSSIVLNPLTNQVSAVTTNAATARLRGIELETVFRPTRADRISGFVSYLDAKIRSFPTASDNLNSASGNYNALTTAFGNRPLPGTVIRDVSGNELPNAPKWSARASYAHIFDLGGAGSLTPSVDFYVQSRTFSDIQNYAQSRRASYTKTDLNLRYETNDAHLSVTGFVNNLENKRVANNLVTVWSSTTANYDPPRTYGVRLGMHF</sequence>
<evidence type="ECO:0000256" key="2">
    <source>
        <dbReference type="ARBA" id="ARBA00022448"/>
    </source>
</evidence>
<dbReference type="InterPro" id="IPR012910">
    <property type="entry name" value="Plug_dom"/>
</dbReference>
<protein>
    <recommendedName>
        <fullName evidence="18">TonB-dependent receptor</fullName>
    </recommendedName>
</protein>
<reference evidence="16 17" key="1">
    <citation type="submission" date="2016-01" db="EMBL/GenBank/DDBJ databases">
        <title>Complete genome and mega plasmid sequence of Sphingomonas panacis DCY99 elicits systemic resistance in rice to Xanthomonas oryzae.</title>
        <authorList>
            <person name="Kim Y.J."/>
            <person name="Yang D.C."/>
            <person name="Sing P."/>
        </authorList>
    </citation>
    <scope>NUCLEOTIDE SEQUENCE [LARGE SCALE GENOMIC DNA]</scope>
    <source>
        <strain evidence="16 17">DCY99</strain>
    </source>
</reference>
<dbReference type="InterPro" id="IPR039426">
    <property type="entry name" value="TonB-dep_rcpt-like"/>
</dbReference>
<dbReference type="Proteomes" id="UP000094256">
    <property type="component" value="Chromosome"/>
</dbReference>
<keyword evidence="17" id="KW-1185">Reference proteome</keyword>
<organism evidence="16 17">
    <name type="scientific">Sphingomonas panacis</name>
    <dbReference type="NCBI Taxonomy" id="1560345"/>
    <lineage>
        <taxon>Bacteria</taxon>
        <taxon>Pseudomonadati</taxon>
        <taxon>Pseudomonadota</taxon>
        <taxon>Alphaproteobacteria</taxon>
        <taxon>Sphingomonadales</taxon>
        <taxon>Sphingomonadaceae</taxon>
        <taxon>Sphingomonas</taxon>
    </lineage>
</organism>
<keyword evidence="8 12" id="KW-0798">TonB box</keyword>
<dbReference type="GO" id="GO:0006826">
    <property type="term" value="P:iron ion transport"/>
    <property type="evidence" value="ECO:0007669"/>
    <property type="project" value="UniProtKB-KW"/>
</dbReference>
<dbReference type="InterPro" id="IPR000531">
    <property type="entry name" value="Beta-barrel_TonB"/>
</dbReference>
<dbReference type="PROSITE" id="PS52016">
    <property type="entry name" value="TONB_DEPENDENT_REC_3"/>
    <property type="match status" value="1"/>
</dbReference>
<evidence type="ECO:0000256" key="6">
    <source>
        <dbReference type="ARBA" id="ARBA00023004"/>
    </source>
</evidence>
<evidence type="ECO:0000256" key="12">
    <source>
        <dbReference type="RuleBase" id="RU003357"/>
    </source>
</evidence>
<accession>A0A1B3Z6S5</accession>
<keyword evidence="7" id="KW-0406">Ion transport</keyword>
<evidence type="ECO:0000259" key="14">
    <source>
        <dbReference type="Pfam" id="PF00593"/>
    </source>
</evidence>
<evidence type="ECO:0000256" key="4">
    <source>
        <dbReference type="ARBA" id="ARBA00022496"/>
    </source>
</evidence>
<feature type="region of interest" description="Disordered" evidence="13">
    <location>
        <begin position="1"/>
        <end position="33"/>
    </location>
</feature>
<comment type="subcellular location">
    <subcellularLocation>
        <location evidence="1 11">Cell outer membrane</location>
        <topology evidence="1 11">Multi-pass membrane protein</topology>
    </subcellularLocation>
</comment>
<dbReference type="PANTHER" id="PTHR32552:SF81">
    <property type="entry name" value="TONB-DEPENDENT OUTER MEMBRANE RECEPTOR"/>
    <property type="match status" value="1"/>
</dbReference>
<keyword evidence="5 11" id="KW-0812">Transmembrane</keyword>
<dbReference type="Gene3D" id="2.40.170.20">
    <property type="entry name" value="TonB-dependent receptor, beta-barrel domain"/>
    <property type="match status" value="1"/>
</dbReference>
<evidence type="ECO:0000256" key="1">
    <source>
        <dbReference type="ARBA" id="ARBA00004571"/>
    </source>
</evidence>
<dbReference type="Pfam" id="PF00593">
    <property type="entry name" value="TonB_dep_Rec_b-barrel"/>
    <property type="match status" value="1"/>
</dbReference>
<keyword evidence="4" id="KW-0410">Iron transport</keyword>
<dbReference type="GO" id="GO:0009279">
    <property type="term" value="C:cell outer membrane"/>
    <property type="evidence" value="ECO:0007669"/>
    <property type="project" value="UniProtKB-SubCell"/>
</dbReference>
<evidence type="ECO:0000256" key="9">
    <source>
        <dbReference type="ARBA" id="ARBA00023136"/>
    </source>
</evidence>
<evidence type="ECO:0000256" key="7">
    <source>
        <dbReference type="ARBA" id="ARBA00023065"/>
    </source>
</evidence>
<keyword evidence="6" id="KW-0408">Iron</keyword>
<evidence type="ECO:0008006" key="18">
    <source>
        <dbReference type="Google" id="ProtNLM"/>
    </source>
</evidence>
<keyword evidence="9 11" id="KW-0472">Membrane</keyword>
<evidence type="ECO:0000259" key="15">
    <source>
        <dbReference type="Pfam" id="PF07715"/>
    </source>
</evidence>
<proteinExistence type="inferred from homology"/>
<evidence type="ECO:0000313" key="16">
    <source>
        <dbReference type="EMBL" id="AOH83134.1"/>
    </source>
</evidence>
<keyword evidence="10 11" id="KW-0998">Cell outer membrane</keyword>
<feature type="domain" description="TonB-dependent receptor-like beta-barrel" evidence="14">
    <location>
        <begin position="303"/>
        <end position="797"/>
    </location>
</feature>
<keyword evidence="2 11" id="KW-0813">Transport</keyword>
<evidence type="ECO:0000256" key="3">
    <source>
        <dbReference type="ARBA" id="ARBA00022452"/>
    </source>
</evidence>
<dbReference type="SUPFAM" id="SSF56935">
    <property type="entry name" value="Porins"/>
    <property type="match status" value="1"/>
</dbReference>
<evidence type="ECO:0000256" key="11">
    <source>
        <dbReference type="PROSITE-ProRule" id="PRU01360"/>
    </source>
</evidence>
<evidence type="ECO:0000256" key="8">
    <source>
        <dbReference type="ARBA" id="ARBA00023077"/>
    </source>
</evidence>